<dbReference type="PANTHER" id="PTHR46170">
    <property type="entry name" value="GATOR COMPLEX PROTEIN WDR59"/>
    <property type="match status" value="1"/>
</dbReference>
<dbReference type="GO" id="GO:0005774">
    <property type="term" value="C:vacuolar membrane"/>
    <property type="evidence" value="ECO:0007669"/>
    <property type="project" value="TreeGrafter"/>
</dbReference>
<dbReference type="SMART" id="SM00320">
    <property type="entry name" value="WD40"/>
    <property type="match status" value="5"/>
</dbReference>
<dbReference type="InterPro" id="IPR020472">
    <property type="entry name" value="WD40_PAC1"/>
</dbReference>
<comment type="caution">
    <text evidence="5">The sequence shown here is derived from an EMBL/GenBank/DDBJ whole genome shotgun (WGS) entry which is preliminary data.</text>
</comment>
<dbReference type="InParanoid" id="D3BKY2"/>
<dbReference type="GO" id="GO:0035591">
    <property type="term" value="F:signaling adaptor activity"/>
    <property type="evidence" value="ECO:0007669"/>
    <property type="project" value="TreeGrafter"/>
</dbReference>
<evidence type="ECO:0000256" key="3">
    <source>
        <dbReference type="PROSITE-ProRule" id="PRU00221"/>
    </source>
</evidence>
<name>D3BKY2_HETP5</name>
<keyword evidence="6" id="KW-1185">Reference proteome</keyword>
<reference evidence="5 6" key="1">
    <citation type="journal article" date="2011" name="Genome Res.">
        <title>Phylogeny-wide analysis of social amoeba genomes highlights ancient origins for complex intercellular communication.</title>
        <authorList>
            <person name="Heidel A.J."/>
            <person name="Lawal H.M."/>
            <person name="Felder M."/>
            <person name="Schilde C."/>
            <person name="Helps N.R."/>
            <person name="Tunggal B."/>
            <person name="Rivero F."/>
            <person name="John U."/>
            <person name="Schleicher M."/>
            <person name="Eichinger L."/>
            <person name="Platzer M."/>
            <person name="Noegel A.A."/>
            <person name="Schaap P."/>
            <person name="Gloeckner G."/>
        </authorList>
    </citation>
    <scope>NUCLEOTIDE SEQUENCE [LARGE SCALE GENOMIC DNA]</scope>
    <source>
        <strain evidence="6">ATCC 26659 / Pp 5 / PN500</strain>
    </source>
</reference>
<dbReference type="GeneID" id="31364689"/>
<dbReference type="RefSeq" id="XP_020430686.1">
    <property type="nucleotide sequence ID" value="XM_020580011.1"/>
</dbReference>
<feature type="region of interest" description="Disordered" evidence="4">
    <location>
        <begin position="524"/>
        <end position="575"/>
    </location>
</feature>
<dbReference type="GO" id="GO:0034198">
    <property type="term" value="P:cellular response to amino acid starvation"/>
    <property type="evidence" value="ECO:0007669"/>
    <property type="project" value="TreeGrafter"/>
</dbReference>
<dbReference type="InterPro" id="IPR019775">
    <property type="entry name" value="WD40_repeat_CS"/>
</dbReference>
<evidence type="ECO:0000256" key="2">
    <source>
        <dbReference type="ARBA" id="ARBA00022737"/>
    </source>
</evidence>
<dbReference type="Gene3D" id="2.130.10.10">
    <property type="entry name" value="YVTN repeat-like/Quinoprotein amine dehydrogenase"/>
    <property type="match status" value="1"/>
</dbReference>
<dbReference type="GO" id="GO:1904263">
    <property type="term" value="P:positive regulation of TORC1 signaling"/>
    <property type="evidence" value="ECO:0007669"/>
    <property type="project" value="TreeGrafter"/>
</dbReference>
<dbReference type="Proteomes" id="UP000001396">
    <property type="component" value="Unassembled WGS sequence"/>
</dbReference>
<feature type="repeat" description="WD" evidence="3">
    <location>
        <begin position="133"/>
        <end position="168"/>
    </location>
</feature>
<keyword evidence="1 3" id="KW-0853">WD repeat</keyword>
<dbReference type="PROSITE" id="PS50082">
    <property type="entry name" value="WD_REPEATS_2"/>
    <property type="match status" value="3"/>
</dbReference>
<feature type="compositionally biased region" description="Low complexity" evidence="4">
    <location>
        <begin position="562"/>
        <end position="575"/>
    </location>
</feature>
<dbReference type="InterPro" id="IPR036322">
    <property type="entry name" value="WD40_repeat_dom_sf"/>
</dbReference>
<dbReference type="InterPro" id="IPR015943">
    <property type="entry name" value="WD40/YVTN_repeat-like_dom_sf"/>
</dbReference>
<dbReference type="FunCoup" id="D3BKY2">
    <property type="interactions" value="70"/>
</dbReference>
<dbReference type="Pfam" id="PF00400">
    <property type="entry name" value="WD40"/>
    <property type="match status" value="3"/>
</dbReference>
<feature type="compositionally biased region" description="Low complexity" evidence="4">
    <location>
        <begin position="524"/>
        <end position="540"/>
    </location>
</feature>
<dbReference type="PRINTS" id="PR00320">
    <property type="entry name" value="GPROTEINBRPT"/>
</dbReference>
<organism evidence="5 6">
    <name type="scientific">Heterostelium pallidum (strain ATCC 26659 / Pp 5 / PN500)</name>
    <name type="common">Cellular slime mold</name>
    <name type="synonym">Polysphondylium pallidum</name>
    <dbReference type="NCBI Taxonomy" id="670386"/>
    <lineage>
        <taxon>Eukaryota</taxon>
        <taxon>Amoebozoa</taxon>
        <taxon>Evosea</taxon>
        <taxon>Eumycetozoa</taxon>
        <taxon>Dictyostelia</taxon>
        <taxon>Acytosteliales</taxon>
        <taxon>Acytosteliaceae</taxon>
        <taxon>Heterostelium</taxon>
    </lineage>
</organism>
<evidence type="ECO:0000256" key="4">
    <source>
        <dbReference type="SAM" id="MobiDB-lite"/>
    </source>
</evidence>
<dbReference type="STRING" id="670386.D3BKY2"/>
<proteinExistence type="predicted"/>
<dbReference type="InterPro" id="IPR001680">
    <property type="entry name" value="WD40_rpt"/>
</dbReference>
<feature type="repeat" description="WD" evidence="3">
    <location>
        <begin position="176"/>
        <end position="210"/>
    </location>
</feature>
<dbReference type="InterPro" id="IPR049567">
    <property type="entry name" value="WDR59-like"/>
</dbReference>
<gene>
    <name evidence="5" type="ORF">PPL_09214</name>
</gene>
<accession>D3BKY2</accession>
<dbReference type="SUPFAM" id="SSF50978">
    <property type="entry name" value="WD40 repeat-like"/>
    <property type="match status" value="1"/>
</dbReference>
<feature type="repeat" description="WD" evidence="3">
    <location>
        <begin position="219"/>
        <end position="261"/>
    </location>
</feature>
<keyword evidence="2" id="KW-0677">Repeat</keyword>
<sequence>MEVNSSTSLANNATTTTTTTVSESNASYDCQPLLSHHIEKGDKYRFYSLSTDCTGDNVAIGSEKNLFIANIFNATEEDNGGIHFRKVSSSKDIGCIVLTWCHYKSKANLIATSSSNNLMIWDIEGEKSTHSYQKAHLRNITSLSWNSADTDLLASSSGDSFIKIWDTRIKQIPSNSIDTKSTLSQVAWNPHSNSMLASSHPGEVKIWDVRKFGSPLVSWNTHVGTIRSIDWHFEQKSVLLTSGSDNAIRIWDASPPNRLKKTFQTGHSCTKAKFLPCSKNNAVASFSNKALLNNISIWSGQVDQPVINLTGHRNTIIDFDWRIKHVNGEDQHFLISISKDNHIRMWKFQEDMINAIEKVATASASETRKSLFVPVDLAQELQLISMQKYENIVVEKTSFNERLCIINIENRKVIVIISLPSLYPSAQPCFEILTKDSSTPITNALKMKLKREFDGLALELMEGQAKKPFLYKLLNKYNDNHVNHIESFREIDAFIDSPTAIQKRTSKELRGLSSIRLGGSISEEDISGLSSSQSSSGSSDETPPLIVTSSSLSAPATPEQHSVGAAGSSTSANNSINQANRNIRGVSMNGVYPGSFAPLPPSTPYNLSSQSISFEMYQVKSTDTLTGISLQFSMPRDILIQTNRLFSEKLIPGTVRHHLFYSLLLI</sequence>
<dbReference type="GO" id="GO:0035859">
    <property type="term" value="C:Seh1-associated complex"/>
    <property type="evidence" value="ECO:0007669"/>
    <property type="project" value="TreeGrafter"/>
</dbReference>
<evidence type="ECO:0000313" key="5">
    <source>
        <dbReference type="EMBL" id="EFA78562.1"/>
    </source>
</evidence>
<dbReference type="PANTHER" id="PTHR46170:SF1">
    <property type="entry name" value="GATOR COMPLEX PROTEIN WDR59"/>
    <property type="match status" value="1"/>
</dbReference>
<dbReference type="EMBL" id="ADBJ01000038">
    <property type="protein sequence ID" value="EFA78562.1"/>
    <property type="molecule type" value="Genomic_DNA"/>
</dbReference>
<protein>
    <submittedName>
        <fullName evidence="5">Uncharacterized protein</fullName>
    </submittedName>
</protein>
<dbReference type="PROSITE" id="PS50294">
    <property type="entry name" value="WD_REPEATS_REGION"/>
    <property type="match status" value="2"/>
</dbReference>
<dbReference type="AlphaFoldDB" id="D3BKY2"/>
<dbReference type="PROSITE" id="PS00678">
    <property type="entry name" value="WD_REPEATS_1"/>
    <property type="match status" value="1"/>
</dbReference>
<evidence type="ECO:0000313" key="6">
    <source>
        <dbReference type="Proteomes" id="UP000001396"/>
    </source>
</evidence>
<evidence type="ECO:0000256" key="1">
    <source>
        <dbReference type="ARBA" id="ARBA00022574"/>
    </source>
</evidence>